<evidence type="ECO:0008006" key="3">
    <source>
        <dbReference type="Google" id="ProtNLM"/>
    </source>
</evidence>
<proteinExistence type="predicted"/>
<name>A0A5C5WQS8_9BACT</name>
<dbReference type="RefSeq" id="WP_146513422.1">
    <property type="nucleotide sequence ID" value="NZ_SJPI01000001.1"/>
</dbReference>
<evidence type="ECO:0000313" key="1">
    <source>
        <dbReference type="EMBL" id="TWT53156.1"/>
    </source>
</evidence>
<comment type="caution">
    <text evidence="1">The sequence shown here is derived from an EMBL/GenBank/DDBJ whole genome shotgun (WGS) entry which is preliminary data.</text>
</comment>
<dbReference type="EMBL" id="SJPI01000001">
    <property type="protein sequence ID" value="TWT53156.1"/>
    <property type="molecule type" value="Genomic_DNA"/>
</dbReference>
<protein>
    <recommendedName>
        <fullName evidence="3">DUF1573 domain-containing protein</fullName>
    </recommendedName>
</protein>
<reference evidence="1 2" key="1">
    <citation type="submission" date="2019-02" db="EMBL/GenBank/DDBJ databases">
        <title>Deep-cultivation of Planctomycetes and their phenomic and genomic characterization uncovers novel biology.</title>
        <authorList>
            <person name="Wiegand S."/>
            <person name="Jogler M."/>
            <person name="Boedeker C."/>
            <person name="Pinto D."/>
            <person name="Vollmers J."/>
            <person name="Rivas-Marin E."/>
            <person name="Kohn T."/>
            <person name="Peeters S.H."/>
            <person name="Heuer A."/>
            <person name="Rast P."/>
            <person name="Oberbeckmann S."/>
            <person name="Bunk B."/>
            <person name="Jeske O."/>
            <person name="Meyerdierks A."/>
            <person name="Storesund J.E."/>
            <person name="Kallscheuer N."/>
            <person name="Luecker S."/>
            <person name="Lage O.M."/>
            <person name="Pohl T."/>
            <person name="Merkel B.J."/>
            <person name="Hornburger P."/>
            <person name="Mueller R.-W."/>
            <person name="Bruemmer F."/>
            <person name="Labrenz M."/>
            <person name="Spormann A.M."/>
            <person name="Op Den Camp H."/>
            <person name="Overmann J."/>
            <person name="Amann R."/>
            <person name="Jetten M.S.M."/>
            <person name="Mascher T."/>
            <person name="Medema M.H."/>
            <person name="Devos D.P."/>
            <person name="Kaster A.-K."/>
            <person name="Ovreas L."/>
            <person name="Rohde M."/>
            <person name="Galperin M.Y."/>
            <person name="Jogler C."/>
        </authorList>
    </citation>
    <scope>NUCLEOTIDE SEQUENCE [LARGE SCALE GENOMIC DNA]</scope>
    <source>
        <strain evidence="1 2">Pla22</strain>
    </source>
</reference>
<keyword evidence="2" id="KW-1185">Reference proteome</keyword>
<evidence type="ECO:0000313" key="2">
    <source>
        <dbReference type="Proteomes" id="UP000316598"/>
    </source>
</evidence>
<accession>A0A5C5WQS8</accession>
<gene>
    <name evidence="1" type="ORF">Pla22_07840</name>
</gene>
<sequence>MRFYLLRRPLLFFLPVLFLPGLLWAEENVPPVISGALVRNSPLMPVMAKLSVSSDSEDRKIRFVASLRNGTSETIRFDRIDKSCSCTQVSPTRAVVEPGEKVEFTIEQELSNEPQTKHPGGSFNILSGDILEGVISYDIELQDYLGFGTRFIDLVKEVGSNSVSFVVPIVLGAKQASATVESLSDPYVELEGFPSGFVLKSRMDWKASSLHCQLGWPESATDFPYIGNLSIVTEYRSGFLTVPISLSRKDAFQVHPISLRFLRSSDDGTWVAKGFLRCADSSENPIVVVVDGPASLVLATEPLGAGIKKLNFVLHDREAIADADSDGQRKPISVRVRGSQVAQTFELRYSTPLDARSR</sequence>
<dbReference type="AlphaFoldDB" id="A0A5C5WQS8"/>
<dbReference type="Proteomes" id="UP000316598">
    <property type="component" value="Unassembled WGS sequence"/>
</dbReference>
<organism evidence="1 2">
    <name type="scientific">Rubripirellula amarantea</name>
    <dbReference type="NCBI Taxonomy" id="2527999"/>
    <lineage>
        <taxon>Bacteria</taxon>
        <taxon>Pseudomonadati</taxon>
        <taxon>Planctomycetota</taxon>
        <taxon>Planctomycetia</taxon>
        <taxon>Pirellulales</taxon>
        <taxon>Pirellulaceae</taxon>
        <taxon>Rubripirellula</taxon>
    </lineage>
</organism>